<evidence type="ECO:0000313" key="1">
    <source>
        <dbReference type="EMBL" id="GAD95696.1"/>
    </source>
</evidence>
<accession>V5G117</accession>
<gene>
    <name evidence="1" type="ORF">PVAR5_4342</name>
</gene>
<dbReference type="AlphaFoldDB" id="V5G117"/>
<organism evidence="1 2">
    <name type="scientific">Byssochlamys spectabilis (strain No. 5 / NBRC 109023)</name>
    <name type="common">Paecilomyces variotii</name>
    <dbReference type="NCBI Taxonomy" id="1356009"/>
    <lineage>
        <taxon>Eukaryota</taxon>
        <taxon>Fungi</taxon>
        <taxon>Dikarya</taxon>
        <taxon>Ascomycota</taxon>
        <taxon>Pezizomycotina</taxon>
        <taxon>Eurotiomycetes</taxon>
        <taxon>Eurotiomycetidae</taxon>
        <taxon>Eurotiales</taxon>
        <taxon>Thermoascaceae</taxon>
        <taxon>Paecilomyces</taxon>
    </lineage>
</organism>
<dbReference type="InParanoid" id="V5G117"/>
<keyword evidence="2" id="KW-1185">Reference proteome</keyword>
<protein>
    <submittedName>
        <fullName evidence="1">Uncharacterized protein</fullName>
    </submittedName>
</protein>
<dbReference type="OrthoDB" id="3832365at2759"/>
<comment type="caution">
    <text evidence="1">The sequence shown here is derived from an EMBL/GenBank/DDBJ whole genome shotgun (WGS) entry which is preliminary data.</text>
</comment>
<proteinExistence type="predicted"/>
<dbReference type="EMBL" id="BAUL01000136">
    <property type="protein sequence ID" value="GAD95696.1"/>
    <property type="molecule type" value="Genomic_DNA"/>
</dbReference>
<dbReference type="HOGENOM" id="CLU_154718_0_0_1"/>
<sequence length="131" mass="14989">MAGPVHSAAIFSVEKSESGTYQVTQLELENDLPESVNDDRIKIDINIFTIRVAGYLVKSTHEIGVEIYVFTNKLGNFFGNVRDNLVIEGNTYLWRGNIKFYVKNGHELWIEYDIASPYMNKSEGNKQILHF</sequence>
<reference evidence="2" key="1">
    <citation type="journal article" date="2014" name="Genome Announc.">
        <title>Draft genome sequence of the formaldehyde-resistant fungus Byssochlamys spectabilis No. 5 (anamorph Paecilomyces variotii No. 5) (NBRC109023).</title>
        <authorList>
            <person name="Oka T."/>
            <person name="Ekino K."/>
            <person name="Fukuda K."/>
            <person name="Nomura Y."/>
        </authorList>
    </citation>
    <scope>NUCLEOTIDE SEQUENCE [LARGE SCALE GENOMIC DNA]</scope>
    <source>
        <strain evidence="2">No. 5 / NBRC 109023</strain>
    </source>
</reference>
<name>V5G117_BYSSN</name>
<evidence type="ECO:0000313" key="2">
    <source>
        <dbReference type="Proteomes" id="UP000018001"/>
    </source>
</evidence>
<dbReference type="Proteomes" id="UP000018001">
    <property type="component" value="Unassembled WGS sequence"/>
</dbReference>